<dbReference type="SUPFAM" id="SSF160443">
    <property type="entry name" value="SMR domain-like"/>
    <property type="match status" value="1"/>
</dbReference>
<reference evidence="2" key="2">
    <citation type="journal article" date="2015" name="Data Brief">
        <title>Shoot transcriptome of the giant reed, Arundo donax.</title>
        <authorList>
            <person name="Barrero R.A."/>
            <person name="Guerrero F.D."/>
            <person name="Moolhuijzen P."/>
            <person name="Goolsby J.A."/>
            <person name="Tidwell J."/>
            <person name="Bellgard S.E."/>
            <person name="Bellgard M.I."/>
        </authorList>
    </citation>
    <scope>NUCLEOTIDE SEQUENCE</scope>
    <source>
        <tissue evidence="2">Shoot tissue taken approximately 20 cm above the soil surface</tissue>
    </source>
</reference>
<dbReference type="PANTHER" id="PTHR47812">
    <property type="entry name" value="SMR (SMALL MUTS RELATED) DOMAIN-CONTAINING PROTEIN"/>
    <property type="match status" value="1"/>
</dbReference>
<evidence type="ECO:0000259" key="1">
    <source>
        <dbReference type="PROSITE" id="PS50828"/>
    </source>
</evidence>
<dbReference type="InterPro" id="IPR002625">
    <property type="entry name" value="Smr_dom"/>
</dbReference>
<dbReference type="PANTHER" id="PTHR47812:SF2">
    <property type="entry name" value="SMR (SMALL MUTS RELATED) DOMAIN-CONTAINING PROTEIN"/>
    <property type="match status" value="1"/>
</dbReference>
<name>A0A0A9EJL3_ARUDO</name>
<evidence type="ECO:0000313" key="2">
    <source>
        <dbReference type="EMBL" id="JAD96237.1"/>
    </source>
</evidence>
<accession>A0A0A9EJL3</accession>
<dbReference type="EMBL" id="GBRH01201658">
    <property type="protein sequence ID" value="JAD96237.1"/>
    <property type="molecule type" value="Transcribed_RNA"/>
</dbReference>
<dbReference type="PROSITE" id="PS50828">
    <property type="entry name" value="SMR"/>
    <property type="match status" value="1"/>
</dbReference>
<dbReference type="InterPro" id="IPR036063">
    <property type="entry name" value="Smr_dom_sf"/>
</dbReference>
<dbReference type="AlphaFoldDB" id="A0A0A9EJL3"/>
<reference evidence="2" key="1">
    <citation type="submission" date="2014-09" db="EMBL/GenBank/DDBJ databases">
        <authorList>
            <person name="Magalhaes I.L.F."/>
            <person name="Oliveira U."/>
            <person name="Santos F.R."/>
            <person name="Vidigal T.H.D.A."/>
            <person name="Brescovit A.D."/>
            <person name="Santos A.J."/>
        </authorList>
    </citation>
    <scope>NUCLEOTIDE SEQUENCE</scope>
    <source>
        <tissue evidence="2">Shoot tissue taken approximately 20 cm above the soil surface</tissue>
    </source>
</reference>
<organism evidence="2">
    <name type="scientific">Arundo donax</name>
    <name type="common">Giant reed</name>
    <name type="synonym">Donax arundinaceus</name>
    <dbReference type="NCBI Taxonomy" id="35708"/>
    <lineage>
        <taxon>Eukaryota</taxon>
        <taxon>Viridiplantae</taxon>
        <taxon>Streptophyta</taxon>
        <taxon>Embryophyta</taxon>
        <taxon>Tracheophyta</taxon>
        <taxon>Spermatophyta</taxon>
        <taxon>Magnoliopsida</taxon>
        <taxon>Liliopsida</taxon>
        <taxon>Poales</taxon>
        <taxon>Poaceae</taxon>
        <taxon>PACMAD clade</taxon>
        <taxon>Arundinoideae</taxon>
        <taxon>Arundineae</taxon>
        <taxon>Arundo</taxon>
    </lineage>
</organism>
<protein>
    <recommendedName>
        <fullName evidence="1">Smr domain-containing protein</fullName>
    </recommendedName>
</protein>
<proteinExistence type="predicted"/>
<dbReference type="Gene3D" id="3.30.1370.110">
    <property type="match status" value="1"/>
</dbReference>
<feature type="domain" description="Smr" evidence="1">
    <location>
        <begin position="1"/>
        <end position="94"/>
    </location>
</feature>
<sequence>MIEFQPPGTSAASADELAKFEAAYSESTTGLNVDFAAEKVLLRRPKQAVLHVITGIGRHSKGQASLPAAVRGFLIENGYRFDELRPGVFAVRPKFRRR</sequence>